<accession>A0A1M5C0S8</accession>
<keyword evidence="8" id="KW-1185">Reference proteome</keyword>
<dbReference type="Pfam" id="PF02653">
    <property type="entry name" value="BPD_transp_2"/>
    <property type="match status" value="1"/>
</dbReference>
<evidence type="ECO:0000313" key="7">
    <source>
        <dbReference type="EMBL" id="SHF48363.1"/>
    </source>
</evidence>
<dbReference type="PANTHER" id="PTHR30482:SF10">
    <property type="entry name" value="HIGH-AFFINITY BRANCHED-CHAIN AMINO ACID TRANSPORT PROTEIN BRAE"/>
    <property type="match status" value="1"/>
</dbReference>
<sequence length="322" mass="34448">MKINKKTIINVIIAVGVYAVVQGLISGGMLSRQMTSLIIPICVYVMMAVSLCLVVGFLGELSLGHAGFMSVGAYSGALFLTHTELPQLPAVLIALLIGGSAAAVFGLIIGVPVLRLKGDYLAIVTLGFGEIIKSIINFMTPITGGAKGLSKIPLYTTYRNFTFVFILTVVVVLLVSNIVRSRHGRAITSIRDNYIAAEAAGIPVSRYKIMTFVIAAFFAGVAGVVYAGNIGILKPVNFDYNTSIEILVMVVLGGMGNIKGSIVAAVILTALPEVLRGAADYRMLLYSIVLIALMLFNNSPIKRAFMDRRNMRQAGRLQKEGE</sequence>
<dbReference type="GO" id="GO:0005886">
    <property type="term" value="C:plasma membrane"/>
    <property type="evidence" value="ECO:0007669"/>
    <property type="project" value="UniProtKB-SubCell"/>
</dbReference>
<feature type="transmembrane region" description="Helical" evidence="6">
    <location>
        <begin position="88"/>
        <end position="113"/>
    </location>
</feature>
<dbReference type="RefSeq" id="WP_072854461.1">
    <property type="nucleotide sequence ID" value="NZ_FQVI01000032.1"/>
</dbReference>
<evidence type="ECO:0000256" key="5">
    <source>
        <dbReference type="ARBA" id="ARBA00023136"/>
    </source>
</evidence>
<feature type="transmembrane region" description="Helical" evidence="6">
    <location>
        <begin position="37"/>
        <end position="58"/>
    </location>
</feature>
<dbReference type="InterPro" id="IPR043428">
    <property type="entry name" value="LivM-like"/>
</dbReference>
<feature type="transmembrane region" description="Helical" evidence="6">
    <location>
        <begin position="7"/>
        <end position="25"/>
    </location>
</feature>
<evidence type="ECO:0000256" key="6">
    <source>
        <dbReference type="SAM" id="Phobius"/>
    </source>
</evidence>
<feature type="transmembrane region" description="Helical" evidence="6">
    <location>
        <begin position="283"/>
        <end position="301"/>
    </location>
</feature>
<dbReference type="GO" id="GO:0015658">
    <property type="term" value="F:branched-chain amino acid transmembrane transporter activity"/>
    <property type="evidence" value="ECO:0007669"/>
    <property type="project" value="InterPro"/>
</dbReference>
<evidence type="ECO:0000256" key="3">
    <source>
        <dbReference type="ARBA" id="ARBA00022692"/>
    </source>
</evidence>
<keyword evidence="4 6" id="KW-1133">Transmembrane helix</keyword>
<evidence type="ECO:0000256" key="2">
    <source>
        <dbReference type="ARBA" id="ARBA00022475"/>
    </source>
</evidence>
<dbReference type="CDD" id="cd06581">
    <property type="entry name" value="TM_PBP1_LivM_like"/>
    <property type="match status" value="1"/>
</dbReference>
<dbReference type="PANTHER" id="PTHR30482">
    <property type="entry name" value="HIGH-AFFINITY BRANCHED-CHAIN AMINO ACID TRANSPORT SYSTEM PERMEASE"/>
    <property type="match status" value="1"/>
</dbReference>
<protein>
    <submittedName>
        <fullName evidence="7">Branched-chain amino acid transport system permease protein</fullName>
    </submittedName>
</protein>
<organism evidence="7 8">
    <name type="scientific">Lactonifactor longoviformis DSM 17459</name>
    <dbReference type="NCBI Taxonomy" id="1122155"/>
    <lineage>
        <taxon>Bacteria</taxon>
        <taxon>Bacillati</taxon>
        <taxon>Bacillota</taxon>
        <taxon>Clostridia</taxon>
        <taxon>Eubacteriales</taxon>
        <taxon>Clostridiaceae</taxon>
        <taxon>Lactonifactor</taxon>
    </lineage>
</organism>
<feature type="transmembrane region" description="Helical" evidence="6">
    <location>
        <begin position="160"/>
        <end position="179"/>
    </location>
</feature>
<evidence type="ECO:0000256" key="4">
    <source>
        <dbReference type="ARBA" id="ARBA00022989"/>
    </source>
</evidence>
<dbReference type="EMBL" id="FQVI01000032">
    <property type="protein sequence ID" value="SHF48363.1"/>
    <property type="molecule type" value="Genomic_DNA"/>
</dbReference>
<feature type="transmembrane region" description="Helical" evidence="6">
    <location>
        <begin position="65"/>
        <end position="82"/>
    </location>
</feature>
<evidence type="ECO:0000256" key="1">
    <source>
        <dbReference type="ARBA" id="ARBA00004651"/>
    </source>
</evidence>
<reference evidence="7 8" key="1">
    <citation type="submission" date="2016-11" db="EMBL/GenBank/DDBJ databases">
        <authorList>
            <person name="Jaros S."/>
            <person name="Januszkiewicz K."/>
            <person name="Wedrychowicz H."/>
        </authorList>
    </citation>
    <scope>NUCLEOTIDE SEQUENCE [LARGE SCALE GENOMIC DNA]</scope>
    <source>
        <strain evidence="7 8">DSM 17459</strain>
    </source>
</reference>
<proteinExistence type="predicted"/>
<name>A0A1M5C0S8_9CLOT</name>
<comment type="subcellular location">
    <subcellularLocation>
        <location evidence="1">Cell membrane</location>
        <topology evidence="1">Multi-pass membrane protein</topology>
    </subcellularLocation>
</comment>
<gene>
    <name evidence="7" type="ORF">SAMN02745158_03917</name>
</gene>
<evidence type="ECO:0000313" key="8">
    <source>
        <dbReference type="Proteomes" id="UP000184245"/>
    </source>
</evidence>
<feature type="transmembrane region" description="Helical" evidence="6">
    <location>
        <begin position="246"/>
        <end position="271"/>
    </location>
</feature>
<dbReference type="InterPro" id="IPR001851">
    <property type="entry name" value="ABC_transp_permease"/>
</dbReference>
<feature type="transmembrane region" description="Helical" evidence="6">
    <location>
        <begin position="120"/>
        <end position="140"/>
    </location>
</feature>
<dbReference type="Proteomes" id="UP000184245">
    <property type="component" value="Unassembled WGS sequence"/>
</dbReference>
<feature type="transmembrane region" description="Helical" evidence="6">
    <location>
        <begin position="209"/>
        <end position="226"/>
    </location>
</feature>
<dbReference type="AlphaFoldDB" id="A0A1M5C0S8"/>
<dbReference type="STRING" id="1122155.SAMN02745158_03917"/>
<keyword evidence="3 6" id="KW-0812">Transmembrane</keyword>
<dbReference type="OrthoDB" id="9789927at2"/>
<keyword evidence="2" id="KW-1003">Cell membrane</keyword>
<keyword evidence="5 6" id="KW-0472">Membrane</keyword>